<comment type="caution">
    <text evidence="1">The sequence shown here is derived from an EMBL/GenBank/DDBJ whole genome shotgun (WGS) entry which is preliminary data.</text>
</comment>
<dbReference type="AlphaFoldDB" id="A0A7X4YJN4"/>
<organism evidence="1 2">
    <name type="scientific">Corallococcus exiguus</name>
    <dbReference type="NCBI Taxonomy" id="83462"/>
    <lineage>
        <taxon>Bacteria</taxon>
        <taxon>Pseudomonadati</taxon>
        <taxon>Myxococcota</taxon>
        <taxon>Myxococcia</taxon>
        <taxon>Myxococcales</taxon>
        <taxon>Cystobacterineae</taxon>
        <taxon>Myxococcaceae</taxon>
        <taxon>Corallococcus</taxon>
    </lineage>
</organism>
<accession>A0A7X4YJN4</accession>
<reference evidence="1 2" key="1">
    <citation type="submission" date="2020-01" db="EMBL/GenBank/DDBJ databases">
        <title>The draft genome sequence of Corallococcus exiguus DSM 14696.</title>
        <authorList>
            <person name="Zhang X."/>
            <person name="Zhu H."/>
        </authorList>
    </citation>
    <scope>NUCLEOTIDE SEQUENCE [LARGE SCALE GENOMIC DNA]</scope>
    <source>
        <strain evidence="1 2">DSM 14696</strain>
    </source>
</reference>
<name>A0A7X4YJN4_9BACT</name>
<keyword evidence="2" id="KW-1185">Reference proteome</keyword>
<evidence type="ECO:0000313" key="2">
    <source>
        <dbReference type="Proteomes" id="UP000537825"/>
    </source>
</evidence>
<evidence type="ECO:0000313" key="1">
    <source>
        <dbReference type="EMBL" id="NBC45612.1"/>
    </source>
</evidence>
<sequence length="52" mass="5538">MTSVSVWDRCPTADELLDARLRAGWTPTPTSTVDGDVVLGHAACRAPSRAAR</sequence>
<gene>
    <name evidence="1" type="ORF">GTZ93_38045</name>
</gene>
<dbReference type="RefSeq" id="WP_161663304.1">
    <property type="nucleotide sequence ID" value="NZ_CBCSLE010000189.1"/>
</dbReference>
<proteinExistence type="predicted"/>
<dbReference type="EMBL" id="JAAAPK010000014">
    <property type="protein sequence ID" value="NBC45612.1"/>
    <property type="molecule type" value="Genomic_DNA"/>
</dbReference>
<dbReference type="Proteomes" id="UP000537825">
    <property type="component" value="Unassembled WGS sequence"/>
</dbReference>
<protein>
    <submittedName>
        <fullName evidence="1">Uncharacterized protein</fullName>
    </submittedName>
</protein>